<gene>
    <name evidence="8" type="primary">smim8</name>
    <name evidence="8" type="ORF">Bhyg_15727</name>
</gene>
<dbReference type="Proteomes" id="UP001151699">
    <property type="component" value="Unassembled WGS sequence"/>
</dbReference>
<keyword evidence="4 7" id="KW-0812">Transmembrane</keyword>
<sequence>MSDKQPDHKYQPGEGIRSMRTTGVFRAVNFELYAKPNIVVMTLGLIGFGTVLGYIAYMRSKYESQGYYAALQEDGTEVYAKRRSKWD</sequence>
<evidence type="ECO:0000256" key="3">
    <source>
        <dbReference type="ARBA" id="ARBA00014451"/>
    </source>
</evidence>
<evidence type="ECO:0000256" key="2">
    <source>
        <dbReference type="ARBA" id="ARBA00009328"/>
    </source>
</evidence>
<evidence type="ECO:0000256" key="6">
    <source>
        <dbReference type="ARBA" id="ARBA00023136"/>
    </source>
</evidence>
<evidence type="ECO:0000256" key="5">
    <source>
        <dbReference type="ARBA" id="ARBA00022989"/>
    </source>
</evidence>
<reference evidence="8" key="1">
    <citation type="submission" date="2022-07" db="EMBL/GenBank/DDBJ databases">
        <authorList>
            <person name="Trinca V."/>
            <person name="Uliana J.V.C."/>
            <person name="Torres T.T."/>
            <person name="Ward R.J."/>
            <person name="Monesi N."/>
        </authorList>
    </citation>
    <scope>NUCLEOTIDE SEQUENCE</scope>
    <source>
        <strain evidence="8">HSMRA1968</strain>
        <tissue evidence="8">Whole embryos</tissue>
    </source>
</reference>
<accession>A0A9Q0MKD7</accession>
<dbReference type="Pfam" id="PF14937">
    <property type="entry name" value="DUF4500"/>
    <property type="match status" value="1"/>
</dbReference>
<evidence type="ECO:0000256" key="7">
    <source>
        <dbReference type="SAM" id="Phobius"/>
    </source>
</evidence>
<dbReference type="EMBL" id="WJQU01002440">
    <property type="protein sequence ID" value="KAJ6632849.1"/>
    <property type="molecule type" value="Genomic_DNA"/>
</dbReference>
<comment type="subcellular location">
    <subcellularLocation>
        <location evidence="1">Membrane</location>
        <topology evidence="1">Single-pass membrane protein</topology>
    </subcellularLocation>
</comment>
<comment type="caution">
    <text evidence="8">The sequence shown here is derived from an EMBL/GenBank/DDBJ whole genome shotgun (WGS) entry which is preliminary data.</text>
</comment>
<dbReference type="AlphaFoldDB" id="A0A9Q0MKD7"/>
<keyword evidence="6 7" id="KW-0472">Membrane</keyword>
<evidence type="ECO:0000256" key="1">
    <source>
        <dbReference type="ARBA" id="ARBA00004167"/>
    </source>
</evidence>
<keyword evidence="5 7" id="KW-1133">Transmembrane helix</keyword>
<keyword evidence="9" id="KW-1185">Reference proteome</keyword>
<evidence type="ECO:0000313" key="9">
    <source>
        <dbReference type="Proteomes" id="UP001151699"/>
    </source>
</evidence>
<name>A0A9Q0MKD7_9DIPT</name>
<dbReference type="PANTHER" id="PTHR14274">
    <property type="entry name" value="SMALL INTEGRAL MEMBRANE PROTEIN 8"/>
    <property type="match status" value="1"/>
</dbReference>
<dbReference type="OrthoDB" id="1880105at2759"/>
<feature type="transmembrane region" description="Helical" evidence="7">
    <location>
        <begin position="38"/>
        <end position="57"/>
    </location>
</feature>
<dbReference type="InterPro" id="IPR026686">
    <property type="entry name" value="UPF0708"/>
</dbReference>
<evidence type="ECO:0000256" key="4">
    <source>
        <dbReference type="ARBA" id="ARBA00022692"/>
    </source>
</evidence>
<protein>
    <recommendedName>
        <fullName evidence="3">Small integral membrane protein 8</fullName>
    </recommendedName>
</protein>
<dbReference type="GO" id="GO:0016020">
    <property type="term" value="C:membrane"/>
    <property type="evidence" value="ECO:0007669"/>
    <property type="project" value="UniProtKB-SubCell"/>
</dbReference>
<comment type="similarity">
    <text evidence="2">Belongs to the SMIM8 family.</text>
</comment>
<evidence type="ECO:0000313" key="8">
    <source>
        <dbReference type="EMBL" id="KAJ6632849.1"/>
    </source>
</evidence>
<dbReference type="PANTHER" id="PTHR14274:SF1">
    <property type="entry name" value="SMALL INTEGRAL MEMBRANE PROTEIN 8"/>
    <property type="match status" value="1"/>
</dbReference>
<organism evidence="8 9">
    <name type="scientific">Pseudolycoriella hygida</name>
    <dbReference type="NCBI Taxonomy" id="35572"/>
    <lineage>
        <taxon>Eukaryota</taxon>
        <taxon>Metazoa</taxon>
        <taxon>Ecdysozoa</taxon>
        <taxon>Arthropoda</taxon>
        <taxon>Hexapoda</taxon>
        <taxon>Insecta</taxon>
        <taxon>Pterygota</taxon>
        <taxon>Neoptera</taxon>
        <taxon>Endopterygota</taxon>
        <taxon>Diptera</taxon>
        <taxon>Nematocera</taxon>
        <taxon>Sciaroidea</taxon>
        <taxon>Sciaridae</taxon>
        <taxon>Pseudolycoriella</taxon>
    </lineage>
</organism>
<proteinExistence type="inferred from homology"/>